<comment type="caution">
    <text evidence="2">The sequence shown here is derived from an EMBL/GenBank/DDBJ whole genome shotgun (WGS) entry which is preliminary data.</text>
</comment>
<dbReference type="Gene3D" id="3.30.760.10">
    <property type="entry name" value="RNA Cap, Translation Initiation Factor Eif4e"/>
    <property type="match status" value="1"/>
</dbReference>
<dbReference type="PANTHER" id="PTHR31977:SF1">
    <property type="entry name" value="UPF0696 PROTEIN C11ORF68"/>
    <property type="match status" value="1"/>
</dbReference>
<dbReference type="InterPro" id="IPR023398">
    <property type="entry name" value="TIF_eIF4e-like"/>
</dbReference>
<keyword evidence="3" id="KW-1185">Reference proteome</keyword>
<name>A0ABN9PMX0_9DINO</name>
<reference evidence="2" key="1">
    <citation type="submission" date="2023-10" db="EMBL/GenBank/DDBJ databases">
        <authorList>
            <person name="Chen Y."/>
            <person name="Shah S."/>
            <person name="Dougan E. K."/>
            <person name="Thang M."/>
            <person name="Chan C."/>
        </authorList>
    </citation>
    <scope>NUCLEOTIDE SEQUENCE [LARGE SCALE GENOMIC DNA]</scope>
</reference>
<evidence type="ECO:0000256" key="1">
    <source>
        <dbReference type="ARBA" id="ARBA00010568"/>
    </source>
</evidence>
<dbReference type="InterPro" id="IPR015034">
    <property type="entry name" value="Bles03"/>
</dbReference>
<comment type="similarity">
    <text evidence="1">Belongs to the UPF0696 family.</text>
</comment>
<feature type="non-terminal residue" evidence="2">
    <location>
        <position position="1"/>
    </location>
</feature>
<dbReference type="EMBL" id="CAUYUJ010000898">
    <property type="protein sequence ID" value="CAK0793096.1"/>
    <property type="molecule type" value="Genomic_DNA"/>
</dbReference>
<sequence>VLMCDVASEELQAFVAQHAATGREAEQLLVYAAPPESAFDAAGLREGAGRLEAGGLLTQESVVDLARTWRCLMGKWLLFVPEWRVDALFGLVAERLREGAMPGCTRAVVSPPGTYGTDPDKYMLTVHCVDFTDHRQVMALGKALRSLARQGLRAPAGDWGELRDDPFATRGKRVALYFKPDVFTYLNIHRKNPYGIRTTLHQIDL</sequence>
<protein>
    <submittedName>
        <fullName evidence="2">Uncharacterized protein</fullName>
    </submittedName>
</protein>
<gene>
    <name evidence="2" type="ORF">PCOR1329_LOCUS3506</name>
</gene>
<dbReference type="SUPFAM" id="SSF55418">
    <property type="entry name" value="eIF4e-like"/>
    <property type="match status" value="1"/>
</dbReference>
<evidence type="ECO:0000313" key="3">
    <source>
        <dbReference type="Proteomes" id="UP001189429"/>
    </source>
</evidence>
<accession>A0ABN9PMX0</accession>
<dbReference type="PANTHER" id="PTHR31977">
    <property type="entry name" value="UPF0696 PROTEIN C11ORF68"/>
    <property type="match status" value="1"/>
</dbReference>
<dbReference type="Pfam" id="PF08939">
    <property type="entry name" value="Bles03"/>
    <property type="match status" value="1"/>
</dbReference>
<dbReference type="Proteomes" id="UP001189429">
    <property type="component" value="Unassembled WGS sequence"/>
</dbReference>
<organism evidence="2 3">
    <name type="scientific">Prorocentrum cordatum</name>
    <dbReference type="NCBI Taxonomy" id="2364126"/>
    <lineage>
        <taxon>Eukaryota</taxon>
        <taxon>Sar</taxon>
        <taxon>Alveolata</taxon>
        <taxon>Dinophyceae</taxon>
        <taxon>Prorocentrales</taxon>
        <taxon>Prorocentraceae</taxon>
        <taxon>Prorocentrum</taxon>
    </lineage>
</organism>
<proteinExistence type="inferred from homology"/>
<evidence type="ECO:0000313" key="2">
    <source>
        <dbReference type="EMBL" id="CAK0793096.1"/>
    </source>
</evidence>